<gene>
    <name evidence="2" type="ORF">PtA15_6A177</name>
</gene>
<reference evidence="2" key="1">
    <citation type="submission" date="2022-10" db="EMBL/GenBank/DDBJ databases">
        <title>Puccinia triticina Genome sequencing and assembly.</title>
        <authorList>
            <person name="Li C."/>
        </authorList>
    </citation>
    <scope>NUCLEOTIDE SEQUENCE</scope>
    <source>
        <strain evidence="2">Pt15</strain>
    </source>
</reference>
<name>A0ABY7CK89_9BASI</name>
<sequence>MTALPASGPHVAHRPGHLPGRADGPVDVKAMRQSLSPTGVPLSALLRPCPPTAAPSHRQPPSADGSAVLLCAYPQSSLPPPVTIRPSEACPSASHITAAQKPDVCGLCTQPRLVRKRFTPGPPSLPPLGRADAGLTALLDGGERPTREPRPGQVANGHGRTQCDGHRAFRRLCENAGTFDHP</sequence>
<feature type="region of interest" description="Disordered" evidence="1">
    <location>
        <begin position="1"/>
        <end position="63"/>
    </location>
</feature>
<organism evidence="2 3">
    <name type="scientific">Puccinia triticina</name>
    <dbReference type="NCBI Taxonomy" id="208348"/>
    <lineage>
        <taxon>Eukaryota</taxon>
        <taxon>Fungi</taxon>
        <taxon>Dikarya</taxon>
        <taxon>Basidiomycota</taxon>
        <taxon>Pucciniomycotina</taxon>
        <taxon>Pucciniomycetes</taxon>
        <taxon>Pucciniales</taxon>
        <taxon>Pucciniaceae</taxon>
        <taxon>Puccinia</taxon>
    </lineage>
</organism>
<protein>
    <submittedName>
        <fullName evidence="2">Uncharacterized protein</fullName>
    </submittedName>
</protein>
<dbReference type="Proteomes" id="UP001164743">
    <property type="component" value="Chromosome 6A"/>
</dbReference>
<evidence type="ECO:0000256" key="1">
    <source>
        <dbReference type="SAM" id="MobiDB-lite"/>
    </source>
</evidence>
<accession>A0ABY7CK89</accession>
<dbReference type="RefSeq" id="XP_053021104.1">
    <property type="nucleotide sequence ID" value="XM_053169854.1"/>
</dbReference>
<evidence type="ECO:0000313" key="2">
    <source>
        <dbReference type="EMBL" id="WAQ85549.1"/>
    </source>
</evidence>
<evidence type="ECO:0000313" key="3">
    <source>
        <dbReference type="Proteomes" id="UP001164743"/>
    </source>
</evidence>
<dbReference type="GeneID" id="77810749"/>
<proteinExistence type="predicted"/>
<feature type="region of interest" description="Disordered" evidence="1">
    <location>
        <begin position="141"/>
        <end position="163"/>
    </location>
</feature>
<feature type="compositionally biased region" description="Basic and acidic residues" evidence="1">
    <location>
        <begin position="141"/>
        <end position="150"/>
    </location>
</feature>
<dbReference type="EMBL" id="CP110426">
    <property type="protein sequence ID" value="WAQ85549.1"/>
    <property type="molecule type" value="Genomic_DNA"/>
</dbReference>
<keyword evidence="3" id="KW-1185">Reference proteome</keyword>